<dbReference type="PROSITE" id="PS50011">
    <property type="entry name" value="PROTEIN_KINASE_DOM"/>
    <property type="match status" value="2"/>
</dbReference>
<dbReference type="PANTHER" id="PTHR44329:SF214">
    <property type="entry name" value="PROTEIN KINASE DOMAIN-CONTAINING PROTEIN"/>
    <property type="match status" value="1"/>
</dbReference>
<dbReference type="InterPro" id="IPR001245">
    <property type="entry name" value="Ser-Thr/Tyr_kinase_cat_dom"/>
</dbReference>
<dbReference type="PROSITE" id="PS00107">
    <property type="entry name" value="PROTEIN_KINASE_ATP"/>
    <property type="match status" value="1"/>
</dbReference>
<evidence type="ECO:0000259" key="8">
    <source>
        <dbReference type="PROSITE" id="PS50011"/>
    </source>
</evidence>
<dbReference type="InterPro" id="IPR008271">
    <property type="entry name" value="Ser/Thr_kinase_AS"/>
</dbReference>
<dbReference type="InterPro" id="IPR051681">
    <property type="entry name" value="Ser/Thr_Kinases-Pseudokinases"/>
</dbReference>
<dbReference type="OrthoDB" id="107748at2759"/>
<accession>A0A1V9Z042</accession>
<dbReference type="InterPro" id="IPR017441">
    <property type="entry name" value="Protein_kinase_ATP_BS"/>
</dbReference>
<feature type="region of interest" description="Disordered" evidence="5">
    <location>
        <begin position="114"/>
        <end position="133"/>
    </location>
</feature>
<evidence type="ECO:0000313" key="10">
    <source>
        <dbReference type="Proteomes" id="UP000243579"/>
    </source>
</evidence>
<sequence length="971" mass="105237">MALLRCLGIIAVLAAGTTVEGLACNASQPCYNHALNLCCPGDSSQSDGNGRPFCDVKLTGICQNYTNCYDVTTICACTGDRPCRSATGSCQPWSTLCTTTNVAMLYCSSEAPPTPLTTPTTVRDSADEDSSDQVSKTATTLTVIICVTVAFIAAMVLFCVCRRRHATPTLTTAVCIERSDREEALLPPPTNPRHPSTYAPTMTTSTVASIQSQDSLGSAMSSSREFDLCELEMYRIQSSEIAIVKPLAQGAHGEVLLGMYQGMTVAVKKMLQKAVSHEELHKFILEIKLMAKLDSSYIVAFVGASWLRPSDIMLVTEYMDMGDLRNFLQLTSTGTLTWPQKLQLAYDIIHGLVYLHSLDQKIIHRDLKSRNVLLNTKLNAKLTDFGISREMDDATMTAGIGTYRWMAPEVLQDGHYAESADVFSFGVILTELDTHRLPYSDYINGSGRPYTDTAIMAKVMMGDFRPTFSSECPDWFRAFGNKCMAFRPEDRPRAAEAATNSCVIGNANYGDAEGRPYCDRAGGLQCSNGANCYDSTFGCVCGGARPCRTALGYCAASFNSVCTRNATLCLAPGTNFIGAATAAPESTASTAVADGTTVTIITTVATVLGAVAAVALVIFAIRAKRKAQAAAAADALLQGQETSFTFEGGHPRSARKPSGSVPPSRRQTQLNSSVHTAGSTSSSGTSKGPFSLGDLDMHRLGVQDLTVDRVLGQGAYGEVLLGHYAGAAVAIKRLLPTANTRDDVEKFIHEAQLVAKLESLYIVTFVGVAWNRPQELLLVTEYMPMGDLRTFLEANASVPWPTKLRIAHNIAEGLVYLHMLEIKVLHRDLKSRNVLLTDEIHAKLTDFGISREIDDATMTAGIGTYRWMAPEVLQDGHYDESADIFSLGVILTELDTHRLPYADLVNGSGCPYTDTAIMAKVMLGQLRPTFGNECPLWLLELGQRCLSDDPMARPRAAEVAYTIKRELRNIQ</sequence>
<dbReference type="Proteomes" id="UP000243579">
    <property type="component" value="Unassembled WGS sequence"/>
</dbReference>
<dbReference type="GO" id="GO:0004674">
    <property type="term" value="F:protein serine/threonine kinase activity"/>
    <property type="evidence" value="ECO:0007669"/>
    <property type="project" value="UniProtKB-KW"/>
</dbReference>
<feature type="chain" id="PRO_5013139524" evidence="7">
    <location>
        <begin position="22"/>
        <end position="971"/>
    </location>
</feature>
<dbReference type="EMBL" id="JNBR01000543">
    <property type="protein sequence ID" value="OQR91293.1"/>
    <property type="molecule type" value="Genomic_DNA"/>
</dbReference>
<dbReference type="SUPFAM" id="SSF56112">
    <property type="entry name" value="Protein kinase-like (PK-like)"/>
    <property type="match status" value="2"/>
</dbReference>
<keyword evidence="6" id="KW-1133">Transmembrane helix</keyword>
<keyword evidence="3 4" id="KW-0067">ATP-binding</keyword>
<evidence type="ECO:0000256" key="6">
    <source>
        <dbReference type="SAM" id="Phobius"/>
    </source>
</evidence>
<feature type="compositionally biased region" description="Low complexity" evidence="5">
    <location>
        <begin position="672"/>
        <end position="688"/>
    </location>
</feature>
<dbReference type="CDD" id="cd13999">
    <property type="entry name" value="STKc_MAP3K-like"/>
    <property type="match status" value="1"/>
</dbReference>
<dbReference type="AlphaFoldDB" id="A0A1V9Z042"/>
<dbReference type="PRINTS" id="PR00109">
    <property type="entry name" value="TYRKINASE"/>
</dbReference>
<keyword evidence="2 4" id="KW-0547">Nucleotide-binding</keyword>
<evidence type="ECO:0000256" key="7">
    <source>
        <dbReference type="SAM" id="SignalP"/>
    </source>
</evidence>
<keyword evidence="6" id="KW-0472">Membrane</keyword>
<evidence type="ECO:0000256" key="5">
    <source>
        <dbReference type="SAM" id="MobiDB-lite"/>
    </source>
</evidence>
<keyword evidence="10" id="KW-1185">Reference proteome</keyword>
<dbReference type="SMART" id="SM00220">
    <property type="entry name" value="S_TKc"/>
    <property type="match status" value="2"/>
</dbReference>
<dbReference type="PANTHER" id="PTHR44329">
    <property type="entry name" value="SERINE/THREONINE-PROTEIN KINASE TNNI3K-RELATED"/>
    <property type="match status" value="1"/>
</dbReference>
<keyword evidence="7" id="KW-0732">Signal</keyword>
<evidence type="ECO:0000256" key="4">
    <source>
        <dbReference type="PROSITE-ProRule" id="PRU10141"/>
    </source>
</evidence>
<feature type="signal peptide" evidence="7">
    <location>
        <begin position="1"/>
        <end position="21"/>
    </location>
</feature>
<comment type="caution">
    <text evidence="9">The sequence shown here is derived from an EMBL/GenBank/DDBJ whole genome shotgun (WGS) entry which is preliminary data.</text>
</comment>
<dbReference type="InterPro" id="IPR000719">
    <property type="entry name" value="Prot_kinase_dom"/>
</dbReference>
<feature type="transmembrane region" description="Helical" evidence="6">
    <location>
        <begin position="141"/>
        <end position="161"/>
    </location>
</feature>
<dbReference type="Pfam" id="PF07714">
    <property type="entry name" value="PK_Tyr_Ser-Thr"/>
    <property type="match status" value="2"/>
</dbReference>
<gene>
    <name evidence="9" type="ORF">ACHHYP_04808</name>
</gene>
<protein>
    <submittedName>
        <fullName evidence="9">Protein kinase</fullName>
    </submittedName>
</protein>
<keyword evidence="6" id="KW-0812">Transmembrane</keyword>
<feature type="domain" description="Protein kinase" evidence="8">
    <location>
        <begin position="705"/>
        <end position="971"/>
    </location>
</feature>
<evidence type="ECO:0000313" key="9">
    <source>
        <dbReference type="EMBL" id="OQR91293.1"/>
    </source>
</evidence>
<keyword evidence="9" id="KW-0418">Kinase</keyword>
<dbReference type="Gene3D" id="3.30.200.20">
    <property type="entry name" value="Phosphorylase Kinase, domain 1"/>
    <property type="match status" value="2"/>
</dbReference>
<dbReference type="GO" id="GO:0005524">
    <property type="term" value="F:ATP binding"/>
    <property type="evidence" value="ECO:0007669"/>
    <property type="project" value="UniProtKB-UniRule"/>
</dbReference>
<feature type="transmembrane region" description="Helical" evidence="6">
    <location>
        <begin position="598"/>
        <end position="621"/>
    </location>
</feature>
<keyword evidence="1" id="KW-0723">Serine/threonine-protein kinase</keyword>
<evidence type="ECO:0000256" key="1">
    <source>
        <dbReference type="ARBA" id="ARBA00022527"/>
    </source>
</evidence>
<dbReference type="PROSITE" id="PS00108">
    <property type="entry name" value="PROTEIN_KINASE_ST"/>
    <property type="match status" value="2"/>
</dbReference>
<evidence type="ECO:0000256" key="2">
    <source>
        <dbReference type="ARBA" id="ARBA00022741"/>
    </source>
</evidence>
<reference evidence="9 10" key="1">
    <citation type="journal article" date="2014" name="Genome Biol. Evol.">
        <title>The secreted proteins of Achlya hypogyna and Thraustotheca clavata identify the ancestral oomycete secretome and reveal gene acquisitions by horizontal gene transfer.</title>
        <authorList>
            <person name="Misner I."/>
            <person name="Blouin N."/>
            <person name="Leonard G."/>
            <person name="Richards T.A."/>
            <person name="Lane C.E."/>
        </authorList>
    </citation>
    <scope>NUCLEOTIDE SEQUENCE [LARGE SCALE GENOMIC DNA]</scope>
    <source>
        <strain evidence="9 10">ATCC 48635</strain>
    </source>
</reference>
<feature type="region of interest" description="Disordered" evidence="5">
    <location>
        <begin position="645"/>
        <end position="688"/>
    </location>
</feature>
<dbReference type="Gene3D" id="1.10.510.10">
    <property type="entry name" value="Transferase(Phosphotransferase) domain 1"/>
    <property type="match status" value="2"/>
</dbReference>
<dbReference type="STRING" id="1202772.A0A1V9Z042"/>
<dbReference type="InterPro" id="IPR011009">
    <property type="entry name" value="Kinase-like_dom_sf"/>
</dbReference>
<organism evidence="9 10">
    <name type="scientific">Achlya hypogyna</name>
    <name type="common">Oomycete</name>
    <name type="synonym">Protoachlya hypogyna</name>
    <dbReference type="NCBI Taxonomy" id="1202772"/>
    <lineage>
        <taxon>Eukaryota</taxon>
        <taxon>Sar</taxon>
        <taxon>Stramenopiles</taxon>
        <taxon>Oomycota</taxon>
        <taxon>Saprolegniomycetes</taxon>
        <taxon>Saprolegniales</taxon>
        <taxon>Achlyaceae</taxon>
        <taxon>Achlya</taxon>
    </lineage>
</organism>
<proteinExistence type="predicted"/>
<name>A0A1V9Z042_ACHHY</name>
<keyword evidence="9" id="KW-0808">Transferase</keyword>
<feature type="domain" description="Protein kinase" evidence="8">
    <location>
        <begin position="241"/>
        <end position="503"/>
    </location>
</feature>
<evidence type="ECO:0000256" key="3">
    <source>
        <dbReference type="ARBA" id="ARBA00022840"/>
    </source>
</evidence>
<feature type="binding site" evidence="4">
    <location>
        <position position="732"/>
    </location>
    <ligand>
        <name>ATP</name>
        <dbReference type="ChEBI" id="CHEBI:30616"/>
    </ligand>
</feature>